<dbReference type="PANTHER" id="PTHR43464:SF19">
    <property type="entry name" value="UBIQUINONE BIOSYNTHESIS O-METHYLTRANSFERASE, MITOCHONDRIAL"/>
    <property type="match status" value="1"/>
</dbReference>
<dbReference type="Gene3D" id="3.40.50.150">
    <property type="entry name" value="Vaccinia Virus protein VP39"/>
    <property type="match status" value="1"/>
</dbReference>
<dbReference type="SUPFAM" id="SSF53335">
    <property type="entry name" value="S-adenosyl-L-methionine-dependent methyltransferases"/>
    <property type="match status" value="1"/>
</dbReference>
<gene>
    <name evidence="5" type="ORF">VZC37_19605</name>
</gene>
<comment type="caution">
    <text evidence="5">The sequence shown here is derived from an EMBL/GenBank/DDBJ whole genome shotgun (WGS) entry which is preliminary data.</text>
</comment>
<organism evidence="5 6">
    <name type="scientific">Gordonia sesuvii</name>
    <dbReference type="NCBI Taxonomy" id="3116777"/>
    <lineage>
        <taxon>Bacteria</taxon>
        <taxon>Bacillati</taxon>
        <taxon>Actinomycetota</taxon>
        <taxon>Actinomycetes</taxon>
        <taxon>Mycobacteriales</taxon>
        <taxon>Gordoniaceae</taxon>
        <taxon>Gordonia</taxon>
    </lineage>
</organism>
<evidence type="ECO:0000256" key="3">
    <source>
        <dbReference type="ARBA" id="ARBA00022691"/>
    </source>
</evidence>
<dbReference type="GO" id="GO:0008168">
    <property type="term" value="F:methyltransferase activity"/>
    <property type="evidence" value="ECO:0007669"/>
    <property type="project" value="UniProtKB-KW"/>
</dbReference>
<protein>
    <submittedName>
        <fullName evidence="5">Class I SAM-dependent methyltransferase</fullName>
    </submittedName>
</protein>
<reference evidence="5 6" key="1">
    <citation type="submission" date="2024-01" db="EMBL/GenBank/DDBJ databases">
        <title>Draft genome sequence of Gordonia sp. LSe1-13.</title>
        <authorList>
            <person name="Suphannarot A."/>
            <person name="Mingma R."/>
        </authorList>
    </citation>
    <scope>NUCLEOTIDE SEQUENCE [LARGE SCALE GENOMIC DNA]</scope>
    <source>
        <strain evidence="5 6">LSe1-13</strain>
    </source>
</reference>
<keyword evidence="1 5" id="KW-0489">Methyltransferase</keyword>
<keyword evidence="2" id="KW-0808">Transferase</keyword>
<evidence type="ECO:0000313" key="5">
    <source>
        <dbReference type="EMBL" id="MEE3852557.1"/>
    </source>
</evidence>
<evidence type="ECO:0000313" key="6">
    <source>
        <dbReference type="Proteomes" id="UP001347146"/>
    </source>
</evidence>
<dbReference type="GO" id="GO:0032259">
    <property type="term" value="P:methylation"/>
    <property type="evidence" value="ECO:0007669"/>
    <property type="project" value="UniProtKB-KW"/>
</dbReference>
<evidence type="ECO:0000256" key="2">
    <source>
        <dbReference type="ARBA" id="ARBA00022679"/>
    </source>
</evidence>
<dbReference type="InterPro" id="IPR029063">
    <property type="entry name" value="SAM-dependent_MTases_sf"/>
</dbReference>
<dbReference type="EMBL" id="JAZDUF010000006">
    <property type="protein sequence ID" value="MEE3852557.1"/>
    <property type="molecule type" value="Genomic_DNA"/>
</dbReference>
<dbReference type="CDD" id="cd02440">
    <property type="entry name" value="AdoMet_MTases"/>
    <property type="match status" value="1"/>
</dbReference>
<evidence type="ECO:0000259" key="4">
    <source>
        <dbReference type="Pfam" id="PF08241"/>
    </source>
</evidence>
<dbReference type="RefSeq" id="WP_330434847.1">
    <property type="nucleotide sequence ID" value="NZ_JAZDUF010000006.1"/>
</dbReference>
<dbReference type="Pfam" id="PF08241">
    <property type="entry name" value="Methyltransf_11"/>
    <property type="match status" value="1"/>
</dbReference>
<evidence type="ECO:0000256" key="1">
    <source>
        <dbReference type="ARBA" id="ARBA00022603"/>
    </source>
</evidence>
<keyword evidence="6" id="KW-1185">Reference proteome</keyword>
<dbReference type="Proteomes" id="UP001347146">
    <property type="component" value="Unassembled WGS sequence"/>
</dbReference>
<dbReference type="PANTHER" id="PTHR43464">
    <property type="entry name" value="METHYLTRANSFERASE"/>
    <property type="match status" value="1"/>
</dbReference>
<keyword evidence="3" id="KW-0949">S-adenosyl-L-methionine</keyword>
<name>A0ABU7MHH0_9ACTN</name>
<accession>A0ABU7MHH0</accession>
<proteinExistence type="predicted"/>
<feature type="domain" description="Methyltransferase type 11" evidence="4">
    <location>
        <begin position="52"/>
        <end position="147"/>
    </location>
</feature>
<dbReference type="InterPro" id="IPR013216">
    <property type="entry name" value="Methyltransf_11"/>
</dbReference>
<sequence length="272" mass="28589">MTTSTIGDPVALRAKQQQVWSSGDYNRIAALTVPVNEATVAAAAVVPSERVLDIATGTGHAALAAARQGAAVTAIDYVPALLDIARDRAAAEHVDVDFIEAPAEVLPFGNGAFDVGISTIGIMFAADHEQAARELTRVVSPAGRIVVTSWTAEGFVGGMLATVGRHVSPPAGARPATLWGSQDYVEGLFGDRVCSISSRCATLTVRFADATAFADLFLGYYGPTFSAAAKLDEQGREALRADLIELATSRQRPTAGGIEIDWEYRIVEGVRS</sequence>